<dbReference type="PANTHER" id="PTHR35046:SF9">
    <property type="entry name" value="RNA-DIRECTED DNA POLYMERASE"/>
    <property type="match status" value="1"/>
</dbReference>
<dbReference type="InterPro" id="IPR056924">
    <property type="entry name" value="SH3_Tf2-1"/>
</dbReference>
<feature type="domain" description="Tf2-1-like SH3-like" evidence="1">
    <location>
        <begin position="54"/>
        <end position="114"/>
    </location>
</feature>
<accession>A0ABM4V9M1</accession>
<dbReference type="Pfam" id="PF24626">
    <property type="entry name" value="SH3_Tf2-1"/>
    <property type="match status" value="1"/>
</dbReference>
<dbReference type="GeneID" id="140011337"/>
<proteinExistence type="predicted"/>
<gene>
    <name evidence="3" type="primary">LOC140011337</name>
</gene>
<dbReference type="RefSeq" id="XP_071916231.1">
    <property type="nucleotide sequence ID" value="XM_072060130.1"/>
</dbReference>
<name>A0ABM4V9M1_COFAR</name>
<dbReference type="PANTHER" id="PTHR35046">
    <property type="entry name" value="ZINC KNUCKLE (CCHC-TYPE) FAMILY PROTEIN"/>
    <property type="match status" value="1"/>
</dbReference>
<reference evidence="3" key="1">
    <citation type="submission" date="2025-08" db="UniProtKB">
        <authorList>
            <consortium name="RefSeq"/>
        </authorList>
    </citation>
    <scope>IDENTIFICATION</scope>
    <source>
        <tissue evidence="3">Leaves</tissue>
    </source>
</reference>
<sequence>MPLPLSEHTSLDGKKKAKVVRQLHEKVRANIEKFTEQFARHANKGCRQLLFKPGDWVWLHMRKERFPEKRRSKLMPHGDGPFQILDKVNDNAYQLDLPGEYGVSSTFNVADLLPFDVDDDFDLRINSSQEEGTDEDLPWAQVVTSKGSSEDALCAPSMNLGPMTRARARKMRETLQTFLQIIHTCIGRIQEPNHTMVSLLQVHEKAADD</sequence>
<protein>
    <recommendedName>
        <fullName evidence="1">Tf2-1-like SH3-like domain-containing protein</fullName>
    </recommendedName>
</protein>
<evidence type="ECO:0000313" key="2">
    <source>
        <dbReference type="Proteomes" id="UP001652660"/>
    </source>
</evidence>
<dbReference type="Proteomes" id="UP001652660">
    <property type="component" value="Chromosome 7e"/>
</dbReference>
<evidence type="ECO:0000259" key="1">
    <source>
        <dbReference type="Pfam" id="PF24626"/>
    </source>
</evidence>
<organism evidence="2 3">
    <name type="scientific">Coffea arabica</name>
    <name type="common">Arabian coffee</name>
    <dbReference type="NCBI Taxonomy" id="13443"/>
    <lineage>
        <taxon>Eukaryota</taxon>
        <taxon>Viridiplantae</taxon>
        <taxon>Streptophyta</taxon>
        <taxon>Embryophyta</taxon>
        <taxon>Tracheophyta</taxon>
        <taxon>Spermatophyta</taxon>
        <taxon>Magnoliopsida</taxon>
        <taxon>eudicotyledons</taxon>
        <taxon>Gunneridae</taxon>
        <taxon>Pentapetalae</taxon>
        <taxon>asterids</taxon>
        <taxon>lamiids</taxon>
        <taxon>Gentianales</taxon>
        <taxon>Rubiaceae</taxon>
        <taxon>Ixoroideae</taxon>
        <taxon>Gardenieae complex</taxon>
        <taxon>Bertiereae - Coffeeae clade</taxon>
        <taxon>Coffeeae</taxon>
        <taxon>Coffea</taxon>
    </lineage>
</organism>
<evidence type="ECO:0000313" key="3">
    <source>
        <dbReference type="RefSeq" id="XP_071916231.1"/>
    </source>
</evidence>
<keyword evidence="2" id="KW-1185">Reference proteome</keyword>